<keyword evidence="2" id="KW-0560">Oxidoreductase</keyword>
<dbReference type="PANTHER" id="PTHR33336:SF3">
    <property type="entry name" value="ABM DOMAIN-CONTAINING PROTEIN"/>
    <property type="match status" value="1"/>
</dbReference>
<dbReference type="AlphaFoldDB" id="A0A7R6P363"/>
<dbReference type="InterPro" id="IPR011008">
    <property type="entry name" value="Dimeric_a/b-barrel"/>
</dbReference>
<sequence>MRQTMTTQLTIVARIEAKPEHTERVRSALIKLLEPTRNEDACINYDLHQDINNPSLFLLYENWKSRELWLAHMETQHIKAYAAATEGAVDNFTVNEMSITG</sequence>
<evidence type="ECO:0000259" key="1">
    <source>
        <dbReference type="PROSITE" id="PS51725"/>
    </source>
</evidence>
<dbReference type="Gene3D" id="3.30.70.100">
    <property type="match status" value="1"/>
</dbReference>
<dbReference type="EMBL" id="AP014545">
    <property type="protein sequence ID" value="BBB26328.1"/>
    <property type="molecule type" value="Genomic_DNA"/>
</dbReference>
<accession>A0A7R6P363</accession>
<keyword evidence="2" id="KW-0503">Monooxygenase</keyword>
<dbReference type="SUPFAM" id="SSF54909">
    <property type="entry name" value="Dimeric alpha+beta barrel"/>
    <property type="match status" value="1"/>
</dbReference>
<dbReference type="InterPro" id="IPR007138">
    <property type="entry name" value="ABM_dom"/>
</dbReference>
<dbReference type="Pfam" id="PF03992">
    <property type="entry name" value="ABM"/>
    <property type="match status" value="1"/>
</dbReference>
<dbReference type="PANTHER" id="PTHR33336">
    <property type="entry name" value="QUINOL MONOOXYGENASE YGIN-RELATED"/>
    <property type="match status" value="1"/>
</dbReference>
<protein>
    <submittedName>
        <fullName evidence="2">Antibiotic biosynthesis monooxygenase</fullName>
    </submittedName>
</protein>
<feature type="domain" description="ABM" evidence="1">
    <location>
        <begin position="9"/>
        <end position="97"/>
    </location>
</feature>
<evidence type="ECO:0000313" key="2">
    <source>
        <dbReference type="EMBL" id="BBB26328.1"/>
    </source>
</evidence>
<keyword evidence="3" id="KW-1185">Reference proteome</keyword>
<dbReference type="InterPro" id="IPR050744">
    <property type="entry name" value="AI-2_Isomerase_LsrG"/>
</dbReference>
<dbReference type="KEGG" id="ajp:AMJAP_1733"/>
<proteinExistence type="predicted"/>
<name>A0A7R6P363_9GAMM</name>
<gene>
    <name evidence="2" type="ORF">AMJAP_1733</name>
</gene>
<organism evidence="2 3">
    <name type="scientific">Amphritea japonica ATCC BAA-1530</name>
    <dbReference type="NCBI Taxonomy" id="1278309"/>
    <lineage>
        <taxon>Bacteria</taxon>
        <taxon>Pseudomonadati</taxon>
        <taxon>Pseudomonadota</taxon>
        <taxon>Gammaproteobacteria</taxon>
        <taxon>Oceanospirillales</taxon>
        <taxon>Oceanospirillaceae</taxon>
        <taxon>Amphritea</taxon>
    </lineage>
</organism>
<dbReference type="GO" id="GO:0004497">
    <property type="term" value="F:monooxygenase activity"/>
    <property type="evidence" value="ECO:0007669"/>
    <property type="project" value="UniProtKB-KW"/>
</dbReference>
<dbReference type="PROSITE" id="PS51725">
    <property type="entry name" value="ABM"/>
    <property type="match status" value="1"/>
</dbReference>
<evidence type="ECO:0000313" key="3">
    <source>
        <dbReference type="Proteomes" id="UP000595663"/>
    </source>
</evidence>
<reference evidence="2 3" key="1">
    <citation type="journal article" date="2008" name="Int. J. Syst. Evol. Microbiol.">
        <title>Amphritea japonica sp. nov. and Amphritea balenae sp. nov., isolated from the sediment adjacent to sperm whale carcasses off Kagoshima, Japan.</title>
        <authorList>
            <person name="Miyazaki M."/>
            <person name="Nogi Y."/>
            <person name="Fujiwara Y."/>
            <person name="Kawato M."/>
            <person name="Nagahama T."/>
            <person name="Kubokawa K."/>
            <person name="Horikoshi K."/>
        </authorList>
    </citation>
    <scope>NUCLEOTIDE SEQUENCE [LARGE SCALE GENOMIC DNA]</scope>
    <source>
        <strain evidence="2 3">ATCC BAA-1530</strain>
    </source>
</reference>
<dbReference type="Proteomes" id="UP000595663">
    <property type="component" value="Chromosome"/>
</dbReference>